<dbReference type="Gene3D" id="2.60.120.260">
    <property type="entry name" value="Galactose-binding domain-like"/>
    <property type="match status" value="2"/>
</dbReference>
<gene>
    <name evidence="3" type="ORF">AXE80_02900</name>
</gene>
<dbReference type="KEGG" id="wfu:AXE80_02900"/>
<sequence>MRELYKITLFLFFFGLNQISSQILDPIDFGFEETSIADWTQTIGFTEETSIVASGLKSMKATLHYPLSNSPKLQTYRNSGTSNGTFALTEGNYNATVMVYLEGEVPSGLIISPTAAPVFPTFTLDGVAKNQWVKLTVPFTVALGEEQLNNWVIIQFTGLPSSGSGTVYIDDIKIEPEINEVIPYVSKIETIENAFLNLDTGKYNLALNVWVDADATMSSFHTYIDEPFTVLKWDLTDVPKDQWVALNQDFVLETPAVNSNFKIQVNNSPEYGGGKGTFYIDGISVTNSALLITESTLGDIKIFPNPAKDLLNVWCPVNSKITIYSVQGNEINSITSTKDHFELPILNLSKGIYIIKFSFDGQVSTRKLVVE</sequence>
<dbReference type="AlphaFoldDB" id="A0A1B1Y3H0"/>
<dbReference type="EMBL" id="CP014224">
    <property type="protein sequence ID" value="ANW95297.1"/>
    <property type="molecule type" value="Genomic_DNA"/>
</dbReference>
<accession>A0A1B1Y3H0</accession>
<feature type="domain" description="Secretion system C-terminal sorting" evidence="2">
    <location>
        <begin position="302"/>
        <end position="370"/>
    </location>
</feature>
<dbReference type="STRING" id="1790137.AXE80_02900"/>
<name>A0A1B1Y3H0_9FLAO</name>
<keyword evidence="4" id="KW-1185">Reference proteome</keyword>
<evidence type="ECO:0000256" key="1">
    <source>
        <dbReference type="ARBA" id="ARBA00022729"/>
    </source>
</evidence>
<dbReference type="Pfam" id="PF18962">
    <property type="entry name" value="Por_Secre_tail"/>
    <property type="match status" value="1"/>
</dbReference>
<proteinExistence type="predicted"/>
<evidence type="ECO:0000313" key="3">
    <source>
        <dbReference type="EMBL" id="ANW95297.1"/>
    </source>
</evidence>
<dbReference type="Proteomes" id="UP000092967">
    <property type="component" value="Chromosome"/>
</dbReference>
<dbReference type="InterPro" id="IPR026444">
    <property type="entry name" value="Secre_tail"/>
</dbReference>
<evidence type="ECO:0000313" key="4">
    <source>
        <dbReference type="Proteomes" id="UP000092967"/>
    </source>
</evidence>
<dbReference type="RefSeq" id="WP_068824398.1">
    <property type="nucleotide sequence ID" value="NZ_CP014224.1"/>
</dbReference>
<reference evidence="3 4" key="1">
    <citation type="submission" date="2016-02" db="EMBL/GenBank/DDBJ databases">
        <authorList>
            <person name="Wen L."/>
            <person name="He K."/>
            <person name="Yang H."/>
        </authorList>
    </citation>
    <scope>NUCLEOTIDE SEQUENCE [LARGE SCALE GENOMIC DNA]</scope>
    <source>
        <strain evidence="3 4">CZ1127</strain>
    </source>
</reference>
<keyword evidence="1" id="KW-0732">Signal</keyword>
<dbReference type="OrthoDB" id="978290at2"/>
<evidence type="ECO:0000259" key="2">
    <source>
        <dbReference type="Pfam" id="PF18962"/>
    </source>
</evidence>
<organism evidence="3 4">
    <name type="scientific">Wenyingzhuangia fucanilytica</name>
    <dbReference type="NCBI Taxonomy" id="1790137"/>
    <lineage>
        <taxon>Bacteria</taxon>
        <taxon>Pseudomonadati</taxon>
        <taxon>Bacteroidota</taxon>
        <taxon>Flavobacteriia</taxon>
        <taxon>Flavobacteriales</taxon>
        <taxon>Flavobacteriaceae</taxon>
        <taxon>Wenyingzhuangia</taxon>
    </lineage>
</organism>
<protein>
    <recommendedName>
        <fullName evidence="2">Secretion system C-terminal sorting domain-containing protein</fullName>
    </recommendedName>
</protein>
<dbReference type="NCBIfam" id="TIGR04183">
    <property type="entry name" value="Por_Secre_tail"/>
    <property type="match status" value="1"/>
</dbReference>